<dbReference type="GO" id="GO:0015940">
    <property type="term" value="P:pantothenate biosynthetic process"/>
    <property type="evidence" value="ECO:0007669"/>
    <property type="project" value="InterPro"/>
</dbReference>
<dbReference type="EC" id="1.1.1.169" evidence="2"/>
<dbReference type="GeneID" id="30997558"/>
<evidence type="ECO:0000256" key="2">
    <source>
        <dbReference type="ARBA" id="ARBA00013014"/>
    </source>
</evidence>
<comment type="similarity">
    <text evidence="1">Belongs to the ketopantoate reductase family.</text>
</comment>
<dbReference type="PANTHER" id="PTHR43765">
    <property type="entry name" value="2-DEHYDROPANTOATE 2-REDUCTASE-RELATED"/>
    <property type="match status" value="1"/>
</dbReference>
<proteinExistence type="inferred from homology"/>
<dbReference type="EMBL" id="KV454540">
    <property type="protein sequence ID" value="ODV67975.1"/>
    <property type="molecule type" value="Genomic_DNA"/>
</dbReference>
<evidence type="ECO:0000259" key="6">
    <source>
        <dbReference type="Pfam" id="PF02558"/>
    </source>
</evidence>
<dbReference type="InterPro" id="IPR050838">
    <property type="entry name" value="Ketopantoate_reductase"/>
</dbReference>
<dbReference type="AlphaFoldDB" id="A0A1E4RLI5"/>
<dbReference type="InterPro" id="IPR013752">
    <property type="entry name" value="KPA_reductase"/>
</dbReference>
<evidence type="ECO:0000313" key="9">
    <source>
        <dbReference type="Proteomes" id="UP000095085"/>
    </source>
</evidence>
<dbReference type="InterPro" id="IPR003710">
    <property type="entry name" value="ApbA"/>
</dbReference>
<keyword evidence="9" id="KW-1185">Reference proteome</keyword>
<accession>A0A1E4RLI5</accession>
<dbReference type="InterPro" id="IPR013328">
    <property type="entry name" value="6PGD_dom2"/>
</dbReference>
<keyword evidence="4" id="KW-0560">Oxidoreductase</keyword>
<dbReference type="OrthoDB" id="73846at2759"/>
<organism evidence="8 9">
    <name type="scientific">Hyphopichia burtonii NRRL Y-1933</name>
    <dbReference type="NCBI Taxonomy" id="984485"/>
    <lineage>
        <taxon>Eukaryota</taxon>
        <taxon>Fungi</taxon>
        <taxon>Dikarya</taxon>
        <taxon>Ascomycota</taxon>
        <taxon>Saccharomycotina</taxon>
        <taxon>Pichiomycetes</taxon>
        <taxon>Debaryomycetaceae</taxon>
        <taxon>Hyphopichia</taxon>
    </lineage>
</organism>
<dbReference type="Gene3D" id="1.10.1040.10">
    <property type="entry name" value="N-(1-d-carboxylethyl)-l-norvaline Dehydrogenase, domain 2"/>
    <property type="match status" value="1"/>
</dbReference>
<dbReference type="SUPFAM" id="SSF51735">
    <property type="entry name" value="NAD(P)-binding Rossmann-fold domains"/>
    <property type="match status" value="1"/>
</dbReference>
<evidence type="ECO:0000256" key="5">
    <source>
        <dbReference type="ARBA" id="ARBA00032024"/>
    </source>
</evidence>
<dbReference type="NCBIfam" id="TIGR00745">
    <property type="entry name" value="apbA_panE"/>
    <property type="match status" value="1"/>
</dbReference>
<evidence type="ECO:0000256" key="1">
    <source>
        <dbReference type="ARBA" id="ARBA00007870"/>
    </source>
</evidence>
<dbReference type="STRING" id="984485.A0A1E4RLI5"/>
<dbReference type="GO" id="GO:0050661">
    <property type="term" value="F:NADP binding"/>
    <property type="evidence" value="ECO:0007669"/>
    <property type="project" value="TreeGrafter"/>
</dbReference>
<dbReference type="PANTHER" id="PTHR43765:SF2">
    <property type="entry name" value="2-DEHYDROPANTOATE 2-REDUCTASE"/>
    <property type="match status" value="1"/>
</dbReference>
<gene>
    <name evidence="8" type="ORF">HYPBUDRAFT_201037</name>
</gene>
<dbReference type="GO" id="GO:0005739">
    <property type="term" value="C:mitochondrion"/>
    <property type="evidence" value="ECO:0007669"/>
    <property type="project" value="TreeGrafter"/>
</dbReference>
<dbReference type="Gene3D" id="3.40.50.720">
    <property type="entry name" value="NAD(P)-binding Rossmann-like Domain"/>
    <property type="match status" value="1"/>
</dbReference>
<sequence length="365" mass="40861">MSSRIYVLGAGSMGSLLAHELRQSAPEIANPTLLFKGEQRLRDFIAHESKITVIRQKGENIFKSESQLAAGWQPPMSREGIPSHIDNLIVATKTYLTEAALRPYIGNLSSNSNVLFLQNGMGVADDLRRKFWPSSINRPNFFQIISTHGAYKALPNVVHHVGLGKLSIGYIPKHRHSLQSDELKLDGNLKNSPKIIELLTESKNLNASYIKHNPLLLVQMEKLVVNACINPLSAVLDCLNGDLLYGNKTFELMKKVVQEAVDCFKAEYSFIKFDPQSSSFLDVGRLLNTVLDVCKLTASNSSSMREDVRHLNRTEIDWINGYIVKLGTRHRIPTPVNRLLISMVNNKLSIEQSIELSSTQIDKTK</sequence>
<keyword evidence="3" id="KW-0521">NADP</keyword>
<reference evidence="9" key="1">
    <citation type="submission" date="2016-05" db="EMBL/GenBank/DDBJ databases">
        <title>Comparative genomics of biotechnologically important yeasts.</title>
        <authorList>
            <consortium name="DOE Joint Genome Institute"/>
            <person name="Riley R."/>
            <person name="Haridas S."/>
            <person name="Wolfe K.H."/>
            <person name="Lopes M.R."/>
            <person name="Hittinger C.T."/>
            <person name="Goker M."/>
            <person name="Salamov A."/>
            <person name="Wisecaver J."/>
            <person name="Long T.M."/>
            <person name="Aerts A.L."/>
            <person name="Barry K."/>
            <person name="Choi C."/>
            <person name="Clum A."/>
            <person name="Coughlan A.Y."/>
            <person name="Deshpande S."/>
            <person name="Douglass A.P."/>
            <person name="Hanson S.J."/>
            <person name="Klenk H.-P."/>
            <person name="Labutti K."/>
            <person name="Lapidus A."/>
            <person name="Lindquist E."/>
            <person name="Lipzen A."/>
            <person name="Meier-Kolthoff J.P."/>
            <person name="Ohm R.A."/>
            <person name="Otillar R.P."/>
            <person name="Pangilinan J."/>
            <person name="Peng Y."/>
            <person name="Rokas A."/>
            <person name="Rosa C.A."/>
            <person name="Scheuner C."/>
            <person name="Sibirny A.A."/>
            <person name="Slot J.C."/>
            <person name="Stielow J.B."/>
            <person name="Sun H."/>
            <person name="Kurtzman C.P."/>
            <person name="Blackwell M."/>
            <person name="Grigoriev I.V."/>
            <person name="Jeffries T.W."/>
        </authorList>
    </citation>
    <scope>NUCLEOTIDE SEQUENCE [LARGE SCALE GENOMIC DNA]</scope>
    <source>
        <strain evidence="9">NRRL Y-1933</strain>
    </source>
</reference>
<evidence type="ECO:0000256" key="3">
    <source>
        <dbReference type="ARBA" id="ARBA00022857"/>
    </source>
</evidence>
<feature type="domain" description="Ketopantoate reductase C-terminal" evidence="7">
    <location>
        <begin position="217"/>
        <end position="346"/>
    </location>
</feature>
<dbReference type="Pfam" id="PF08546">
    <property type="entry name" value="ApbA_C"/>
    <property type="match status" value="1"/>
</dbReference>
<protein>
    <recommendedName>
        <fullName evidence="2">2-dehydropantoate 2-reductase</fullName>
        <ecNumber evidence="2">1.1.1.169</ecNumber>
    </recommendedName>
    <alternativeName>
        <fullName evidence="5">Ketopantoate reductase</fullName>
    </alternativeName>
</protein>
<feature type="domain" description="Ketopantoate reductase N-terminal" evidence="6">
    <location>
        <begin position="5"/>
        <end position="172"/>
    </location>
</feature>
<dbReference type="RefSeq" id="XP_020077042.1">
    <property type="nucleotide sequence ID" value="XM_020223009.1"/>
</dbReference>
<evidence type="ECO:0000313" key="8">
    <source>
        <dbReference type="EMBL" id="ODV67975.1"/>
    </source>
</evidence>
<dbReference type="InterPro" id="IPR008927">
    <property type="entry name" value="6-PGluconate_DH-like_C_sf"/>
</dbReference>
<evidence type="ECO:0000256" key="4">
    <source>
        <dbReference type="ARBA" id="ARBA00023002"/>
    </source>
</evidence>
<name>A0A1E4RLI5_9ASCO</name>
<dbReference type="InterPro" id="IPR013332">
    <property type="entry name" value="KPR_N"/>
</dbReference>
<dbReference type="Pfam" id="PF02558">
    <property type="entry name" value="ApbA"/>
    <property type="match status" value="1"/>
</dbReference>
<dbReference type="Proteomes" id="UP000095085">
    <property type="component" value="Unassembled WGS sequence"/>
</dbReference>
<dbReference type="GO" id="GO:0008677">
    <property type="term" value="F:2-dehydropantoate 2-reductase activity"/>
    <property type="evidence" value="ECO:0007669"/>
    <property type="project" value="UniProtKB-EC"/>
</dbReference>
<dbReference type="InterPro" id="IPR036291">
    <property type="entry name" value="NAD(P)-bd_dom_sf"/>
</dbReference>
<dbReference type="SUPFAM" id="SSF48179">
    <property type="entry name" value="6-phosphogluconate dehydrogenase C-terminal domain-like"/>
    <property type="match status" value="1"/>
</dbReference>
<evidence type="ECO:0000259" key="7">
    <source>
        <dbReference type="Pfam" id="PF08546"/>
    </source>
</evidence>